<name>A0A2L0HM13_9CAUD</name>
<evidence type="ECO:0000313" key="1">
    <source>
        <dbReference type="EMBL" id="AUX82768.1"/>
    </source>
</evidence>
<protein>
    <submittedName>
        <fullName evidence="1">Uncharacterized protein</fullName>
    </submittedName>
</protein>
<dbReference type="Proteomes" id="UP000241910">
    <property type="component" value="Segment"/>
</dbReference>
<dbReference type="EMBL" id="MG839017">
    <property type="protein sequence ID" value="AUX82768.1"/>
    <property type="molecule type" value="Genomic_DNA"/>
</dbReference>
<evidence type="ECO:0000313" key="2">
    <source>
        <dbReference type="Proteomes" id="UP000241910"/>
    </source>
</evidence>
<accession>A0A2L0HM13</accession>
<reference evidence="1 2" key="1">
    <citation type="submission" date="2018-01" db="EMBL/GenBank/DDBJ databases">
        <authorList>
            <person name="Aull H.G."/>
            <person name="Jonas A.L."/>
            <person name="Garlena R.A."/>
            <person name="Russell D.A."/>
            <person name="Pope W.H."/>
            <person name="Jacobs-Sera D."/>
            <person name="Hatfull G.F."/>
        </authorList>
    </citation>
    <scope>NUCLEOTIDE SEQUENCE [LARGE SCALE GENOMIC DNA]</scope>
</reference>
<gene>
    <name evidence="1" type="primary">56</name>
    <name evidence="1" type="ORF">PBI_BAINES_56</name>
</gene>
<proteinExistence type="predicted"/>
<sequence>MNEVPGELTLAQASSLWTFGRATPVDGDKLALHWYYERTSGNYFREVLAEIERISNNLGMEKDTFENLLNRMAALDSIPLDARELFDAMLRENFVGMINDD</sequence>
<organism evidence="1 2">
    <name type="scientific">Microbacterium phage Baines</name>
    <dbReference type="NCBI Taxonomy" id="2079579"/>
    <lineage>
        <taxon>Viruses</taxon>
        <taxon>Duplodnaviria</taxon>
        <taxon>Heunggongvirae</taxon>
        <taxon>Uroviricota</taxon>
        <taxon>Caudoviricetes</taxon>
        <taxon>Ilzatvirus</taxon>
        <taxon>Ilzatvirus ilzat</taxon>
    </lineage>
</organism>